<keyword evidence="1" id="KW-1133">Transmembrane helix</keyword>
<keyword evidence="1" id="KW-0812">Transmembrane</keyword>
<evidence type="ECO:0000313" key="3">
    <source>
        <dbReference type="Proteomes" id="UP000240325"/>
    </source>
</evidence>
<feature type="transmembrane region" description="Helical" evidence="1">
    <location>
        <begin position="6"/>
        <end position="22"/>
    </location>
</feature>
<gene>
    <name evidence="2" type="ORF">BMW23_0308</name>
</gene>
<sequence>MIFMDILVYGLFAFVVILFFFHNPDFKNQPDDDFIFNMKMNGKKNPNNNLLDNNLSDKNNTNHSVVCYEGKGYIEQYDKDILNCMNNLLDITNGKLVKTKYIIY</sequence>
<evidence type="ECO:0000313" key="2">
    <source>
        <dbReference type="EMBL" id="ATZ80366.1"/>
    </source>
</evidence>
<dbReference type="Proteomes" id="UP000240325">
    <property type="component" value="Segment"/>
</dbReference>
<name>A0A2H4UU26_9VIRU</name>
<reference evidence="2" key="1">
    <citation type="journal article" date="2017" name="Elife">
        <title>The kinetoplastid-infecting Bodo saltans virus (BsV), a window into the most abundant giant viruses in the sea.</title>
        <authorList>
            <person name="Deeg C.M."/>
            <person name="Chow C.-E.T."/>
            <person name="Suttle C.A."/>
        </authorList>
    </citation>
    <scope>NUCLEOTIDE SEQUENCE</scope>
    <source>
        <strain evidence="2">NG1</strain>
    </source>
</reference>
<accession>A0A2H4UU26</accession>
<keyword evidence="3" id="KW-1185">Reference proteome</keyword>
<protein>
    <submittedName>
        <fullName evidence="2">Uncharacterized protein</fullName>
    </submittedName>
</protein>
<dbReference type="EMBL" id="MF782455">
    <property type="protein sequence ID" value="ATZ80366.1"/>
    <property type="molecule type" value="Genomic_DNA"/>
</dbReference>
<organism evidence="2">
    <name type="scientific">Bodo saltans virus</name>
    <dbReference type="NCBI Taxonomy" id="2024608"/>
    <lineage>
        <taxon>Viruses</taxon>
        <taxon>Varidnaviria</taxon>
        <taxon>Bamfordvirae</taxon>
        <taxon>Nucleocytoviricota</taxon>
        <taxon>Megaviricetes</taxon>
        <taxon>Imitervirales</taxon>
        <taxon>Mimiviridae</taxon>
        <taxon>Klosneuvirinae</taxon>
        <taxon>Theiavirus</taxon>
        <taxon>Theiavirus salishense</taxon>
    </lineage>
</organism>
<keyword evidence="1" id="KW-0472">Membrane</keyword>
<proteinExistence type="predicted"/>
<evidence type="ECO:0000256" key="1">
    <source>
        <dbReference type="SAM" id="Phobius"/>
    </source>
</evidence>